<sequence length="216" mass="23440">DRQYLSRSVAAQLLWWRKCSQLQLRPGPTAFENARSLLRIRRREPSIVMLANADKTIQERPFHTPSPEACRGKLEAIPILHATVAALPAQLIGTSAITLRGANPPSKKARPADACKGVLPLPASGLVYPFSKRLVPNERCVGDVTCIGWSTGCASRFLHCVDWDHRCTGSSSTDILRAVGAAKAPLLWPICLYRYSTSKYAPEGGSMASSGGYPAI</sequence>
<organism evidence="1 2">
    <name type="scientific">Trichoderma ghanense</name>
    <dbReference type="NCBI Taxonomy" id="65468"/>
    <lineage>
        <taxon>Eukaryota</taxon>
        <taxon>Fungi</taxon>
        <taxon>Dikarya</taxon>
        <taxon>Ascomycota</taxon>
        <taxon>Pezizomycotina</taxon>
        <taxon>Sordariomycetes</taxon>
        <taxon>Hypocreomycetidae</taxon>
        <taxon>Hypocreales</taxon>
        <taxon>Hypocreaceae</taxon>
        <taxon>Trichoderma</taxon>
    </lineage>
</organism>
<accession>A0ABY2H9G0</accession>
<proteinExistence type="predicted"/>
<dbReference type="GeneID" id="300575319"/>
<comment type="caution">
    <text evidence="1">The sequence shown here is derived from an EMBL/GenBank/DDBJ whole genome shotgun (WGS) entry which is preliminary data.</text>
</comment>
<evidence type="ECO:0000313" key="1">
    <source>
        <dbReference type="EMBL" id="TFB03985.1"/>
    </source>
</evidence>
<dbReference type="RefSeq" id="XP_073560186.1">
    <property type="nucleotide sequence ID" value="XM_073700869.1"/>
</dbReference>
<protein>
    <submittedName>
        <fullName evidence="1">Uncharacterized protein</fullName>
    </submittedName>
</protein>
<evidence type="ECO:0000313" key="2">
    <source>
        <dbReference type="Proteomes" id="UP001642720"/>
    </source>
</evidence>
<feature type="non-terminal residue" evidence="1">
    <location>
        <position position="1"/>
    </location>
</feature>
<gene>
    <name evidence="1" type="ORF">CCMA1212_003524</name>
</gene>
<keyword evidence="2" id="KW-1185">Reference proteome</keyword>
<name>A0ABY2H9G0_9HYPO</name>
<reference evidence="1 2" key="1">
    <citation type="submission" date="2018-01" db="EMBL/GenBank/DDBJ databases">
        <title>Genome characterization of the sugarcane-associated fungus Trichoderma ghanense CCMA-1212 and their application in lignocelulose bioconversion.</title>
        <authorList>
            <person name="Steindorff A.S."/>
            <person name="Mendes T.D."/>
            <person name="Vilela E.S.D."/>
            <person name="Rodrigues D.S."/>
            <person name="Formighieri E.F."/>
            <person name="Melo I.S."/>
            <person name="Favaro L.C.L."/>
        </authorList>
    </citation>
    <scope>NUCLEOTIDE SEQUENCE [LARGE SCALE GENOMIC DNA]</scope>
    <source>
        <strain evidence="1 2">CCMA-1212</strain>
    </source>
</reference>
<dbReference type="EMBL" id="PPTA01000004">
    <property type="protein sequence ID" value="TFB03985.1"/>
    <property type="molecule type" value="Genomic_DNA"/>
</dbReference>
<dbReference type="Proteomes" id="UP001642720">
    <property type="component" value="Unassembled WGS sequence"/>
</dbReference>